<dbReference type="InterPro" id="IPR011044">
    <property type="entry name" value="Quino_amine_DH_bsu"/>
</dbReference>
<dbReference type="AlphaFoldDB" id="E6LKL8"/>
<name>E6LKL8_9FIRM</name>
<organism evidence="2 3">
    <name type="scientific">Lachnoanaerobaculum saburreum DSM 3986</name>
    <dbReference type="NCBI Taxonomy" id="887325"/>
    <lineage>
        <taxon>Bacteria</taxon>
        <taxon>Bacillati</taxon>
        <taxon>Bacillota</taxon>
        <taxon>Clostridia</taxon>
        <taxon>Lachnospirales</taxon>
        <taxon>Lachnospiraceae</taxon>
        <taxon>Lachnoanaerobaculum</taxon>
    </lineage>
</organism>
<dbReference type="Pfam" id="PF18975">
    <property type="entry name" value="DUF5711"/>
    <property type="match status" value="1"/>
</dbReference>
<sequence length="427" mass="47645">MIEDKEIKKQELKDRIINTSEIYTSEADAFETGTSDLGENTPRSRRKKNTEFFTAGRRVVILLLVLIGAVIIILTLQNRFKTYNKFKLKWIHELSEGSLVDYISLGNGFLKYSKDGAVYLKKNGKNVWVDSYEMSNPKTNKNGKYAIVFDVGSKKIVSYTKDGKVASIDTGLPILKAIVSKSGVVTALIEDAKSTYIMFYDNEGKELDISIKSKLSGDGFPTDIAISPDGTALLASFQYLKGSSMMGRVVFYDFSEIGKNMANRVVAGFDEEFVSSMVARVKYLDKINSVAIASDGLYFFSSKNIASPKLIKTIKAENDIEAVAFEGEKICVVYKNTSEKFNHTLYIYSKTGSVLLKKEFSGDFNHMDMQKGYIYMTKNDNAIIMNTSGVIKYSGSLDVNIHKIVKRGFLSGFTVLGDNDFRGIILK</sequence>
<dbReference type="RefSeq" id="WP_008750274.1">
    <property type="nucleotide sequence ID" value="NZ_GL622296.1"/>
</dbReference>
<dbReference type="Proteomes" id="UP000003434">
    <property type="component" value="Unassembled WGS sequence"/>
</dbReference>
<evidence type="ECO:0000313" key="2">
    <source>
        <dbReference type="EMBL" id="EFU77676.1"/>
    </source>
</evidence>
<dbReference type="HOGENOM" id="CLU_043795_1_0_9"/>
<feature type="transmembrane region" description="Helical" evidence="1">
    <location>
        <begin position="55"/>
        <end position="76"/>
    </location>
</feature>
<accession>E6LKL8</accession>
<dbReference type="SUPFAM" id="SSF50969">
    <property type="entry name" value="YVTN repeat-like/Quinoprotein amine dehydrogenase"/>
    <property type="match status" value="1"/>
</dbReference>
<keyword evidence="1" id="KW-1133">Transmembrane helix</keyword>
<dbReference type="eggNOG" id="ENOG502ZBIU">
    <property type="taxonomic scope" value="Bacteria"/>
</dbReference>
<gene>
    <name evidence="2" type="ORF">HMPREF0381_0503</name>
</gene>
<evidence type="ECO:0000313" key="3">
    <source>
        <dbReference type="Proteomes" id="UP000003434"/>
    </source>
</evidence>
<proteinExistence type="predicted"/>
<dbReference type="InterPro" id="IPR043765">
    <property type="entry name" value="DUF5711"/>
</dbReference>
<comment type="caution">
    <text evidence="2">The sequence shown here is derived from an EMBL/GenBank/DDBJ whole genome shotgun (WGS) entry which is preliminary data.</text>
</comment>
<keyword evidence="1" id="KW-0472">Membrane</keyword>
<evidence type="ECO:0008006" key="4">
    <source>
        <dbReference type="Google" id="ProtNLM"/>
    </source>
</evidence>
<evidence type="ECO:0000256" key="1">
    <source>
        <dbReference type="SAM" id="Phobius"/>
    </source>
</evidence>
<reference evidence="2 3" key="1">
    <citation type="submission" date="2010-12" db="EMBL/GenBank/DDBJ databases">
        <authorList>
            <person name="Muzny D."/>
            <person name="Qin X."/>
            <person name="Deng J."/>
            <person name="Jiang H."/>
            <person name="Liu Y."/>
            <person name="Qu J."/>
            <person name="Song X.-Z."/>
            <person name="Zhang L."/>
            <person name="Thornton R."/>
            <person name="Coyle M."/>
            <person name="Francisco L."/>
            <person name="Jackson L."/>
            <person name="Javaid M."/>
            <person name="Korchina V."/>
            <person name="Kovar C."/>
            <person name="Mata R."/>
            <person name="Mathew T."/>
            <person name="Ngo R."/>
            <person name="Nguyen L."/>
            <person name="Nguyen N."/>
            <person name="Okwuonu G."/>
            <person name="Ongeri F."/>
            <person name="Pham C."/>
            <person name="Simmons D."/>
            <person name="Wilczek-Boney K."/>
            <person name="Hale W."/>
            <person name="Jakkamsetti A."/>
            <person name="Pham P."/>
            <person name="Ruth R."/>
            <person name="San Lucas F."/>
            <person name="Warren J."/>
            <person name="Zhang J."/>
            <person name="Zhao Z."/>
            <person name="Zhou C."/>
            <person name="Zhu D."/>
            <person name="Lee S."/>
            <person name="Bess C."/>
            <person name="Blankenburg K."/>
            <person name="Forbes L."/>
            <person name="Fu Q."/>
            <person name="Gubbala S."/>
            <person name="Hirani K."/>
            <person name="Jayaseelan J.C."/>
            <person name="Lara F."/>
            <person name="Munidasa M."/>
            <person name="Palculict T."/>
            <person name="Patil S."/>
            <person name="Pu L.-L."/>
            <person name="Saada N."/>
            <person name="Tang L."/>
            <person name="Weissenberger G."/>
            <person name="Zhu Y."/>
            <person name="Hemphill L."/>
            <person name="Shang Y."/>
            <person name="Youmans B."/>
            <person name="Ayvaz T."/>
            <person name="Ross M."/>
            <person name="Santibanez J."/>
            <person name="Aqrawi P."/>
            <person name="Gross S."/>
            <person name="Joshi V."/>
            <person name="Fowler G."/>
            <person name="Nazareth L."/>
            <person name="Reid J."/>
            <person name="Worley K."/>
            <person name="Petrosino J."/>
            <person name="Highlander S."/>
            <person name="Gibbs R."/>
        </authorList>
    </citation>
    <scope>NUCLEOTIDE SEQUENCE [LARGE SCALE GENOMIC DNA]</scope>
    <source>
        <strain evidence="2 3">DSM 3986</strain>
    </source>
</reference>
<keyword evidence="1" id="KW-0812">Transmembrane</keyword>
<dbReference type="EMBL" id="AEPW01000009">
    <property type="protein sequence ID" value="EFU77676.1"/>
    <property type="molecule type" value="Genomic_DNA"/>
</dbReference>
<protein>
    <recommendedName>
        <fullName evidence="4">PQQ enzyme repeat protein</fullName>
    </recommendedName>
</protein>